<organism evidence="1 2">
    <name type="scientific">Mycobacterium kansasii</name>
    <dbReference type="NCBI Taxonomy" id="1768"/>
    <lineage>
        <taxon>Bacteria</taxon>
        <taxon>Bacillati</taxon>
        <taxon>Actinomycetota</taxon>
        <taxon>Actinomycetes</taxon>
        <taxon>Mycobacteriales</taxon>
        <taxon>Mycobacteriaceae</taxon>
        <taxon>Mycobacterium</taxon>
    </lineage>
</organism>
<dbReference type="Proteomes" id="UP000189229">
    <property type="component" value="Unassembled WGS sequence"/>
</dbReference>
<reference evidence="1 2" key="1">
    <citation type="submission" date="2017-02" db="EMBL/GenBank/DDBJ databases">
        <title>Complete genome sequences of Mycobacterium kansasii strains isolated from rhesus macaques.</title>
        <authorList>
            <person name="Panda A."/>
            <person name="Nagaraj S."/>
            <person name="Zhao X."/>
            <person name="Tettelin H."/>
            <person name="Detolla L.J."/>
        </authorList>
    </citation>
    <scope>NUCLEOTIDE SEQUENCE [LARGE SCALE GENOMIC DNA]</scope>
    <source>
        <strain evidence="1 2">11-3813</strain>
    </source>
</reference>
<comment type="caution">
    <text evidence="1">The sequence shown here is derived from an EMBL/GenBank/DDBJ whole genome shotgun (WGS) entry which is preliminary data.</text>
</comment>
<proteinExistence type="predicted"/>
<gene>
    <name evidence="1" type="ORF">BZL30_9459</name>
</gene>
<accession>A0A1V3W947</accession>
<evidence type="ECO:0000313" key="1">
    <source>
        <dbReference type="EMBL" id="OOK63504.1"/>
    </source>
</evidence>
<dbReference type="EMBL" id="MVBM01000018">
    <property type="protein sequence ID" value="OOK63504.1"/>
    <property type="molecule type" value="Genomic_DNA"/>
</dbReference>
<evidence type="ECO:0000313" key="2">
    <source>
        <dbReference type="Proteomes" id="UP000189229"/>
    </source>
</evidence>
<sequence length="55" mass="6069">MSLDIRDNSFLFSRRTRPACRAFDYAPTGVGADFVKSPPQAAAGARCRLLTSYRS</sequence>
<protein>
    <submittedName>
        <fullName evidence="1">Uncharacterized protein</fullName>
    </submittedName>
</protein>
<dbReference type="AlphaFoldDB" id="A0A1V3W947"/>
<name>A0A1V3W947_MYCKA</name>